<dbReference type="GO" id="GO:1902600">
    <property type="term" value="P:proton transmembrane transport"/>
    <property type="evidence" value="ECO:0007669"/>
    <property type="project" value="InterPro"/>
</dbReference>
<dbReference type="PANTHER" id="PTHR32468">
    <property type="entry name" value="CATION/H + ANTIPORTER"/>
    <property type="match status" value="1"/>
</dbReference>
<evidence type="ECO:0000256" key="9">
    <source>
        <dbReference type="ARBA" id="ARBA00023065"/>
    </source>
</evidence>
<comment type="function">
    <text evidence="1">May function as sodium-coupled metabolite transporter across the chloroplast envelope.</text>
</comment>
<protein>
    <submittedName>
        <fullName evidence="18">Uncharacterized protein</fullName>
    </submittedName>
</protein>
<dbReference type="PANTHER" id="PTHR32468:SF18">
    <property type="entry name" value="CATION_H(+) ANTIPORTER 1"/>
    <property type="match status" value="1"/>
</dbReference>
<evidence type="ECO:0000256" key="12">
    <source>
        <dbReference type="ARBA" id="ARBA00054890"/>
    </source>
</evidence>
<dbReference type="InterPro" id="IPR057291">
    <property type="entry name" value="CHX17_2nd"/>
</dbReference>
<feature type="transmembrane region" description="Helical" evidence="14">
    <location>
        <begin position="279"/>
        <end position="308"/>
    </location>
</feature>
<feature type="transmembrane region" description="Helical" evidence="14">
    <location>
        <begin position="52"/>
        <end position="70"/>
    </location>
</feature>
<dbReference type="GO" id="GO:0009941">
    <property type="term" value="C:chloroplast envelope"/>
    <property type="evidence" value="ECO:0007669"/>
    <property type="project" value="UniProtKB-SubCell"/>
</dbReference>
<evidence type="ECO:0000256" key="1">
    <source>
        <dbReference type="ARBA" id="ARBA00003198"/>
    </source>
</evidence>
<evidence type="ECO:0000313" key="19">
    <source>
        <dbReference type="Proteomes" id="UP000324897"/>
    </source>
</evidence>
<proteinExistence type="inferred from homology"/>
<feature type="region of interest" description="Disordered" evidence="13">
    <location>
        <begin position="800"/>
        <end position="831"/>
    </location>
</feature>
<feature type="domain" description="Cation/H(+) antiporter C-terminal" evidence="17">
    <location>
        <begin position="642"/>
        <end position="791"/>
    </location>
</feature>
<sequence>MAGENDVKCNPEVKQGAYFMGSLMAVSGIMATVLVLSGLFHSVLRRVGQPSIISHILAGIMVGPTVLGRYMDLRELGMRDAGTALSGTIYFVRMVFMFFIGLELDLVYLRQNLRRSVVVAFGGSALCLFLAALGGPFFYGLLHPEGTFHPDKIYASTALFAIVLTSTASPVLIRVITELKLAGSETGQLAIGAAFANDMASLAALSVISVSHTVYGGGGIRGKKQQPAAPSSPAVKAMMLARMAVTVWVAMSVATWVARLLNRVKRGRQHISKYELCGMLLLIVGLAMAEQLVGYSASMTAFLIGLAMPREGPTARTIMDRLSYPVHEVITPICFGAIGARLDFTQVVGRFSAAQVGVAVAFTTMLSATGKVAGTVMAGKALGIPAREAVVLGALLNVKGYADVLAINFSDKFGVWGETAQVVLLLSSIVNTFMVGPASATIVRWQHHASRYRSRCLQDLRPDHELRMVVCVHGAVDVHPMLTLAYLSRAHAPMTVNVLHLVELVTSRKYALTHQLYHAGAQRDAGDDDDEWGYARDIERVAAAVTSFTNDNAIPVRQMTAVSAVASMDEDVRNSVDDARASLVVVPFHKELRYDGRMVCRREGRRQLNQRVLQRTPCSVGILVERRLFEAATDGRQEVQQVAAVFLGGADDREAAAYAARLAAHPWVSVTVCRFLPASPCPTTAAGEEATADEEFMADLHARFISPGQVSYTEKVVSNGVETLNTLSSMAPKFSLFIVGKGSGGCGAGAEAMTCGMGDWDKECPELGPIGELLASDDVVGGGSVLVMQQHGVHASNKMRTWKDAGPSTDAVVDISKDPPRLFTSNQPHQS</sequence>
<keyword evidence="19" id="KW-1185">Reference proteome</keyword>
<name>A0A5J9U8F8_9POAL</name>
<comment type="similarity">
    <text evidence="11">Belongs to the monovalent cation:proton antiporter 2 (CPA2) transporter (TC 2.A.37) family. CHX (TC 2.A.37.4) subfamily.</text>
</comment>
<keyword evidence="9" id="KW-0406">Ion transport</keyword>
<dbReference type="InterPro" id="IPR006153">
    <property type="entry name" value="Cation/H_exchanger_TM"/>
</dbReference>
<dbReference type="GO" id="GO:0015297">
    <property type="term" value="F:antiporter activity"/>
    <property type="evidence" value="ECO:0007669"/>
    <property type="project" value="InterPro"/>
</dbReference>
<feature type="transmembrane region" description="Helical" evidence="14">
    <location>
        <begin position="90"/>
        <end position="109"/>
    </location>
</feature>
<keyword evidence="5" id="KW-0633">Potassium transport</keyword>
<evidence type="ECO:0000256" key="5">
    <source>
        <dbReference type="ARBA" id="ARBA00022538"/>
    </source>
</evidence>
<dbReference type="Pfam" id="PF23256">
    <property type="entry name" value="CHX17_2nd"/>
    <property type="match status" value="1"/>
</dbReference>
<dbReference type="FunFam" id="1.20.1530.20:FF:000019">
    <property type="entry name" value="Cation/H(+) antiporter 1"/>
    <property type="match status" value="1"/>
</dbReference>
<organism evidence="18 19">
    <name type="scientific">Eragrostis curvula</name>
    <name type="common">weeping love grass</name>
    <dbReference type="NCBI Taxonomy" id="38414"/>
    <lineage>
        <taxon>Eukaryota</taxon>
        <taxon>Viridiplantae</taxon>
        <taxon>Streptophyta</taxon>
        <taxon>Embryophyta</taxon>
        <taxon>Tracheophyta</taxon>
        <taxon>Spermatophyta</taxon>
        <taxon>Magnoliopsida</taxon>
        <taxon>Liliopsida</taxon>
        <taxon>Poales</taxon>
        <taxon>Poaceae</taxon>
        <taxon>PACMAD clade</taxon>
        <taxon>Chloridoideae</taxon>
        <taxon>Eragrostideae</taxon>
        <taxon>Eragrostidinae</taxon>
        <taxon>Eragrostis</taxon>
    </lineage>
</organism>
<evidence type="ECO:0000259" key="16">
    <source>
        <dbReference type="Pfam" id="PF23256"/>
    </source>
</evidence>
<dbReference type="Pfam" id="PF23259">
    <property type="entry name" value="CHX17_C"/>
    <property type="match status" value="1"/>
</dbReference>
<evidence type="ECO:0000256" key="14">
    <source>
        <dbReference type="SAM" id="Phobius"/>
    </source>
</evidence>
<dbReference type="GO" id="GO:0016020">
    <property type="term" value="C:membrane"/>
    <property type="evidence" value="ECO:0007669"/>
    <property type="project" value="UniProtKB-SubCell"/>
</dbReference>
<dbReference type="InterPro" id="IPR038770">
    <property type="entry name" value="Na+/solute_symporter_sf"/>
</dbReference>
<keyword evidence="6 14" id="KW-0812">Transmembrane</keyword>
<gene>
    <name evidence="18" type="ORF">EJB05_35600</name>
</gene>
<feature type="transmembrane region" description="Helical" evidence="14">
    <location>
        <begin position="17"/>
        <end position="40"/>
    </location>
</feature>
<dbReference type="Gramene" id="TVU19450">
    <property type="protein sequence ID" value="TVU19450"/>
    <property type="gene ID" value="EJB05_35600"/>
</dbReference>
<dbReference type="GO" id="GO:0006813">
    <property type="term" value="P:potassium ion transport"/>
    <property type="evidence" value="ECO:0007669"/>
    <property type="project" value="UniProtKB-KW"/>
</dbReference>
<dbReference type="InterPro" id="IPR050794">
    <property type="entry name" value="CPA2_transporter"/>
</dbReference>
<evidence type="ECO:0000256" key="10">
    <source>
        <dbReference type="ARBA" id="ARBA00023136"/>
    </source>
</evidence>
<evidence type="ECO:0000313" key="18">
    <source>
        <dbReference type="EMBL" id="TVU19450.1"/>
    </source>
</evidence>
<comment type="caution">
    <text evidence="18">The sequence shown here is derived from an EMBL/GenBank/DDBJ whole genome shotgun (WGS) entry which is preliminary data.</text>
</comment>
<feature type="transmembrane region" description="Helical" evidence="14">
    <location>
        <begin position="153"/>
        <end position="177"/>
    </location>
</feature>
<dbReference type="Proteomes" id="UP000324897">
    <property type="component" value="Chromosome 7"/>
</dbReference>
<comment type="function">
    <text evidence="12">May operate as a cation/H(+) antiporter.</text>
</comment>
<evidence type="ECO:0000256" key="11">
    <source>
        <dbReference type="ARBA" id="ARBA00038341"/>
    </source>
</evidence>
<evidence type="ECO:0000256" key="4">
    <source>
        <dbReference type="ARBA" id="ARBA00022448"/>
    </source>
</evidence>
<evidence type="ECO:0000259" key="17">
    <source>
        <dbReference type="Pfam" id="PF23259"/>
    </source>
</evidence>
<evidence type="ECO:0000256" key="6">
    <source>
        <dbReference type="ARBA" id="ARBA00022692"/>
    </source>
</evidence>
<keyword evidence="7" id="KW-0630">Potassium</keyword>
<evidence type="ECO:0000256" key="7">
    <source>
        <dbReference type="ARBA" id="ARBA00022958"/>
    </source>
</evidence>
<dbReference type="Pfam" id="PF00999">
    <property type="entry name" value="Na_H_Exchanger"/>
    <property type="match status" value="1"/>
</dbReference>
<dbReference type="GO" id="GO:0012505">
    <property type="term" value="C:endomembrane system"/>
    <property type="evidence" value="ECO:0007669"/>
    <property type="project" value="TreeGrafter"/>
</dbReference>
<reference evidence="18 19" key="1">
    <citation type="journal article" date="2019" name="Sci. Rep.">
        <title>A high-quality genome of Eragrostis curvula grass provides insights into Poaceae evolution and supports new strategies to enhance forage quality.</title>
        <authorList>
            <person name="Carballo J."/>
            <person name="Santos B.A.C.M."/>
            <person name="Zappacosta D."/>
            <person name="Garbus I."/>
            <person name="Selva J.P."/>
            <person name="Gallo C.A."/>
            <person name="Diaz A."/>
            <person name="Albertini E."/>
            <person name="Caccamo M."/>
            <person name="Echenique V."/>
        </authorList>
    </citation>
    <scope>NUCLEOTIDE SEQUENCE [LARGE SCALE GENOMIC DNA]</scope>
    <source>
        <strain evidence="19">cv. Victoria</strain>
        <tissue evidence="18">Leaf</tissue>
    </source>
</reference>
<dbReference type="EMBL" id="RWGY01000029">
    <property type="protein sequence ID" value="TVU19450.1"/>
    <property type="molecule type" value="Genomic_DNA"/>
</dbReference>
<feature type="transmembrane region" description="Helical" evidence="14">
    <location>
        <begin position="189"/>
        <end position="215"/>
    </location>
</feature>
<keyword evidence="8 14" id="KW-1133">Transmembrane helix</keyword>
<dbReference type="OrthoDB" id="671744at2759"/>
<evidence type="ECO:0000256" key="8">
    <source>
        <dbReference type="ARBA" id="ARBA00022989"/>
    </source>
</evidence>
<accession>A0A5J9U8F8</accession>
<feature type="domain" description="Cation/H+ exchanger transmembrane" evidence="15">
    <location>
        <begin position="34"/>
        <end position="438"/>
    </location>
</feature>
<dbReference type="Gene3D" id="1.20.1530.20">
    <property type="match status" value="1"/>
</dbReference>
<evidence type="ECO:0000256" key="3">
    <source>
        <dbReference type="ARBA" id="ARBA00004141"/>
    </source>
</evidence>
<evidence type="ECO:0000256" key="2">
    <source>
        <dbReference type="ARBA" id="ARBA00004119"/>
    </source>
</evidence>
<feature type="transmembrane region" description="Helical" evidence="14">
    <location>
        <begin position="116"/>
        <end position="141"/>
    </location>
</feature>
<keyword evidence="4" id="KW-0813">Transport</keyword>
<comment type="subcellular location">
    <subcellularLocation>
        <location evidence="3">Membrane</location>
        <topology evidence="3">Multi-pass membrane protein</topology>
    </subcellularLocation>
    <subcellularLocation>
        <location evidence="2">Plastid</location>
        <location evidence="2">Chloroplast envelope</location>
    </subcellularLocation>
</comment>
<dbReference type="AlphaFoldDB" id="A0A5J9U8F8"/>
<evidence type="ECO:0000259" key="15">
    <source>
        <dbReference type="Pfam" id="PF00999"/>
    </source>
</evidence>
<evidence type="ECO:0000256" key="13">
    <source>
        <dbReference type="SAM" id="MobiDB-lite"/>
    </source>
</evidence>
<dbReference type="GO" id="GO:0006885">
    <property type="term" value="P:regulation of pH"/>
    <property type="evidence" value="ECO:0007669"/>
    <property type="project" value="TreeGrafter"/>
</dbReference>
<dbReference type="InterPro" id="IPR057290">
    <property type="entry name" value="CHX17_C"/>
</dbReference>
<feature type="domain" description="Cation/H(+) antiporter central" evidence="16">
    <location>
        <begin position="540"/>
        <end position="629"/>
    </location>
</feature>
<feature type="transmembrane region" description="Helical" evidence="14">
    <location>
        <begin position="235"/>
        <end position="258"/>
    </location>
</feature>
<keyword evidence="10 14" id="KW-0472">Membrane</keyword>